<dbReference type="HOGENOM" id="CLU_061983_3_1_7"/>
<dbReference type="InterPro" id="IPR007848">
    <property type="entry name" value="Small_mtfrase_dom"/>
</dbReference>
<organism evidence="4 5">
    <name type="scientific">Entotheonella factor</name>
    <dbReference type="NCBI Taxonomy" id="1429438"/>
    <lineage>
        <taxon>Bacteria</taxon>
        <taxon>Pseudomonadati</taxon>
        <taxon>Nitrospinota/Tectimicrobiota group</taxon>
        <taxon>Candidatus Tectimicrobiota</taxon>
        <taxon>Candidatus Entotheonellia</taxon>
        <taxon>Candidatus Entotheonellales</taxon>
        <taxon>Candidatus Entotheonellaceae</taxon>
        <taxon>Candidatus Entotheonella</taxon>
    </lineage>
</organism>
<feature type="domain" description="Methyltransferase small" evidence="3">
    <location>
        <begin position="5"/>
        <end position="90"/>
    </location>
</feature>
<evidence type="ECO:0000256" key="1">
    <source>
        <dbReference type="ARBA" id="ARBA00022603"/>
    </source>
</evidence>
<proteinExistence type="predicted"/>
<name>W4L365_ENTF1</name>
<dbReference type="Proteomes" id="UP000019141">
    <property type="component" value="Unassembled WGS sequence"/>
</dbReference>
<protein>
    <recommendedName>
        <fullName evidence="3">Methyltransferase small domain-containing protein</fullName>
    </recommendedName>
</protein>
<keyword evidence="1" id="KW-0808">Transferase</keyword>
<gene>
    <name evidence="4" type="ORF">ETSY1_43445</name>
</gene>
<dbReference type="Pfam" id="PF05175">
    <property type="entry name" value="MTS"/>
    <property type="match status" value="1"/>
</dbReference>
<dbReference type="EMBL" id="AZHW01001469">
    <property type="protein sequence ID" value="ETW92477.1"/>
    <property type="molecule type" value="Genomic_DNA"/>
</dbReference>
<sequence length="212" mass="22974">HVQAHQPILDVGTGCGVIALLLARRFPQARLVGIELQTELVRFAQQNAVRNALGHRVDMVCADVRTLPSLISPGRFGTVVCNPPYRRVGQGRLNPNASKAIARHEVALTLSQLLVAARHALARRGLLVMIYHPSRLAELCVELERTGLSPRRLRLIHPKPQTAASMVLVEAVCGGHDALEVLPPLLVCDADGRYTAEMQAIFEGRALGVSDG</sequence>
<dbReference type="PANTHER" id="PTHR47739">
    <property type="entry name" value="TRNA1(VAL) (ADENINE(37)-N6)-METHYLTRANSFERASE"/>
    <property type="match status" value="1"/>
</dbReference>
<accession>W4L365</accession>
<dbReference type="InterPro" id="IPR002052">
    <property type="entry name" value="DNA_methylase_N6_adenine_CS"/>
</dbReference>
<reference evidence="4 5" key="1">
    <citation type="journal article" date="2014" name="Nature">
        <title>An environmental bacterial taxon with a large and distinct metabolic repertoire.</title>
        <authorList>
            <person name="Wilson M.C."/>
            <person name="Mori T."/>
            <person name="Ruckert C."/>
            <person name="Uria A.R."/>
            <person name="Helf M.J."/>
            <person name="Takada K."/>
            <person name="Gernert C."/>
            <person name="Steffens U.A."/>
            <person name="Heycke N."/>
            <person name="Schmitt S."/>
            <person name="Rinke C."/>
            <person name="Helfrich E.J."/>
            <person name="Brachmann A.O."/>
            <person name="Gurgui C."/>
            <person name="Wakimoto T."/>
            <person name="Kracht M."/>
            <person name="Crusemann M."/>
            <person name="Hentschel U."/>
            <person name="Abe I."/>
            <person name="Matsunaga S."/>
            <person name="Kalinowski J."/>
            <person name="Takeyama H."/>
            <person name="Piel J."/>
        </authorList>
    </citation>
    <scope>NUCLEOTIDE SEQUENCE [LARGE SCALE GENOMIC DNA]</scope>
    <source>
        <strain evidence="5">TSY1</strain>
    </source>
</reference>
<evidence type="ECO:0000256" key="2">
    <source>
        <dbReference type="ARBA" id="ARBA00022691"/>
    </source>
</evidence>
<dbReference type="GO" id="GO:0008170">
    <property type="term" value="F:N-methyltransferase activity"/>
    <property type="evidence" value="ECO:0007669"/>
    <property type="project" value="UniProtKB-ARBA"/>
</dbReference>
<dbReference type="PROSITE" id="PS00092">
    <property type="entry name" value="N6_MTASE"/>
    <property type="match status" value="1"/>
</dbReference>
<keyword evidence="5" id="KW-1185">Reference proteome</keyword>
<keyword evidence="2" id="KW-0949">S-adenosyl-L-methionine</keyword>
<comment type="caution">
    <text evidence="4">The sequence shown here is derived from an EMBL/GenBank/DDBJ whole genome shotgun (WGS) entry which is preliminary data.</text>
</comment>
<keyword evidence="1" id="KW-0489">Methyltransferase</keyword>
<dbReference type="InterPro" id="IPR050210">
    <property type="entry name" value="tRNA_Adenine-N(6)_MTase"/>
</dbReference>
<dbReference type="GO" id="GO:0008757">
    <property type="term" value="F:S-adenosylmethionine-dependent methyltransferase activity"/>
    <property type="evidence" value="ECO:0007669"/>
    <property type="project" value="UniProtKB-ARBA"/>
</dbReference>
<evidence type="ECO:0000313" key="4">
    <source>
        <dbReference type="EMBL" id="ETW92477.1"/>
    </source>
</evidence>
<evidence type="ECO:0000313" key="5">
    <source>
        <dbReference type="Proteomes" id="UP000019141"/>
    </source>
</evidence>
<evidence type="ECO:0000259" key="3">
    <source>
        <dbReference type="Pfam" id="PF05175"/>
    </source>
</evidence>
<dbReference type="Gene3D" id="3.40.50.150">
    <property type="entry name" value="Vaccinia Virus protein VP39"/>
    <property type="match status" value="1"/>
</dbReference>
<dbReference type="GO" id="GO:0003676">
    <property type="term" value="F:nucleic acid binding"/>
    <property type="evidence" value="ECO:0007669"/>
    <property type="project" value="InterPro"/>
</dbReference>
<dbReference type="GO" id="GO:0032259">
    <property type="term" value="P:methylation"/>
    <property type="evidence" value="ECO:0007669"/>
    <property type="project" value="UniProtKB-KW"/>
</dbReference>
<dbReference type="InterPro" id="IPR029063">
    <property type="entry name" value="SAM-dependent_MTases_sf"/>
</dbReference>
<dbReference type="AlphaFoldDB" id="W4L365"/>
<dbReference type="CDD" id="cd02440">
    <property type="entry name" value="AdoMet_MTases"/>
    <property type="match status" value="1"/>
</dbReference>
<dbReference type="PANTHER" id="PTHR47739:SF1">
    <property type="entry name" value="TRNA1(VAL) (ADENINE(37)-N6)-METHYLTRANSFERASE"/>
    <property type="match status" value="1"/>
</dbReference>
<feature type="non-terminal residue" evidence="4">
    <location>
        <position position="1"/>
    </location>
</feature>
<dbReference type="SUPFAM" id="SSF53335">
    <property type="entry name" value="S-adenosyl-L-methionine-dependent methyltransferases"/>
    <property type="match status" value="1"/>
</dbReference>